<name>A0A3M8A1I8_9MICO</name>
<comment type="caution">
    <text evidence="5">The sequence shown here is derived from an EMBL/GenBank/DDBJ whole genome shotgun (WGS) entry which is preliminary data.</text>
</comment>
<evidence type="ECO:0000256" key="3">
    <source>
        <dbReference type="ARBA" id="ARBA00038502"/>
    </source>
</evidence>
<dbReference type="PANTHER" id="PTHR43792:SF8">
    <property type="entry name" value="[RIBOSOMAL PROTEIN US5]-ALANINE N-ACETYLTRANSFERASE"/>
    <property type="match status" value="1"/>
</dbReference>
<dbReference type="AlphaFoldDB" id="A0A3M8A1I8"/>
<evidence type="ECO:0000256" key="1">
    <source>
        <dbReference type="ARBA" id="ARBA00022679"/>
    </source>
</evidence>
<dbReference type="PROSITE" id="PS51186">
    <property type="entry name" value="GNAT"/>
    <property type="match status" value="1"/>
</dbReference>
<dbReference type="InterPro" id="IPR016181">
    <property type="entry name" value="Acyl_CoA_acyltransferase"/>
</dbReference>
<dbReference type="Proteomes" id="UP000275048">
    <property type="component" value="Unassembled WGS sequence"/>
</dbReference>
<evidence type="ECO:0000313" key="5">
    <source>
        <dbReference type="EMBL" id="RNB45098.1"/>
    </source>
</evidence>
<evidence type="ECO:0000259" key="4">
    <source>
        <dbReference type="PROSITE" id="PS51186"/>
    </source>
</evidence>
<keyword evidence="2" id="KW-0012">Acyltransferase</keyword>
<dbReference type="GO" id="GO:0005737">
    <property type="term" value="C:cytoplasm"/>
    <property type="evidence" value="ECO:0007669"/>
    <property type="project" value="TreeGrafter"/>
</dbReference>
<reference evidence="5 6" key="1">
    <citation type="submission" date="2018-10" db="EMBL/GenBank/DDBJ databases">
        <title>Isolation, diversity and antibacterial activity of antinobacteria from the wheat rhizosphere soil.</title>
        <authorList>
            <person name="Sun T."/>
        </authorList>
    </citation>
    <scope>NUCLEOTIDE SEQUENCE [LARGE SCALE GENOMIC DNA]</scope>
    <source>
        <strain evidence="5 6">SJ-23</strain>
    </source>
</reference>
<proteinExistence type="inferred from homology"/>
<sequence length="168" mass="18821">MRLVATADAEPLAAAYRRNREHLAPWEPTRDERFFTTARHREEIDALLDTYDAGRGLPLVLADGDEIVGRVNVNNIVRGVFQSANLGYWVDAAYGGRGLATSAVVAVVELAREDLALHRLEAGTLVHNVRSQRVLERAGFEVIGVAPRYLKIAGEWQDHRLFQRILHD</sequence>
<feature type="domain" description="N-acetyltransferase" evidence="4">
    <location>
        <begin position="14"/>
        <end position="161"/>
    </location>
</feature>
<dbReference type="SUPFAM" id="SSF55729">
    <property type="entry name" value="Acyl-CoA N-acyltransferases (Nat)"/>
    <property type="match status" value="1"/>
</dbReference>
<dbReference type="OrthoDB" id="5242221at2"/>
<evidence type="ECO:0000313" key="6">
    <source>
        <dbReference type="Proteomes" id="UP000275048"/>
    </source>
</evidence>
<dbReference type="PANTHER" id="PTHR43792">
    <property type="entry name" value="GNAT FAMILY, PUTATIVE (AFU_ORTHOLOGUE AFUA_3G00765)-RELATED-RELATED"/>
    <property type="match status" value="1"/>
</dbReference>
<organism evidence="5 6">
    <name type="scientific">Agromyces tardus</name>
    <dbReference type="NCBI Taxonomy" id="2583849"/>
    <lineage>
        <taxon>Bacteria</taxon>
        <taxon>Bacillati</taxon>
        <taxon>Actinomycetota</taxon>
        <taxon>Actinomycetes</taxon>
        <taxon>Micrococcales</taxon>
        <taxon>Microbacteriaceae</taxon>
        <taxon>Agromyces</taxon>
    </lineage>
</organism>
<dbReference type="InterPro" id="IPR000182">
    <property type="entry name" value="GNAT_dom"/>
</dbReference>
<dbReference type="GO" id="GO:0008999">
    <property type="term" value="F:protein-N-terminal-alanine acetyltransferase activity"/>
    <property type="evidence" value="ECO:0007669"/>
    <property type="project" value="TreeGrafter"/>
</dbReference>
<dbReference type="Gene3D" id="3.40.630.30">
    <property type="match status" value="1"/>
</dbReference>
<keyword evidence="6" id="KW-1185">Reference proteome</keyword>
<keyword evidence="1 5" id="KW-0808">Transferase</keyword>
<accession>A0A3M8A1I8</accession>
<comment type="similarity">
    <text evidence="3">Belongs to the acetyltransferase family. RimJ subfamily.</text>
</comment>
<evidence type="ECO:0000256" key="2">
    <source>
        <dbReference type="ARBA" id="ARBA00023315"/>
    </source>
</evidence>
<dbReference type="InterPro" id="IPR051531">
    <property type="entry name" value="N-acetyltransferase"/>
</dbReference>
<protein>
    <submittedName>
        <fullName evidence="5">GNAT family N-acetyltransferase</fullName>
    </submittedName>
</protein>
<dbReference type="Pfam" id="PF13302">
    <property type="entry name" value="Acetyltransf_3"/>
    <property type="match status" value="1"/>
</dbReference>
<gene>
    <name evidence="5" type="ORF">EDM22_17130</name>
</gene>
<dbReference type="EMBL" id="RHHB01000056">
    <property type="protein sequence ID" value="RNB45098.1"/>
    <property type="molecule type" value="Genomic_DNA"/>
</dbReference>